<dbReference type="InterPro" id="IPR036890">
    <property type="entry name" value="HATPase_C_sf"/>
</dbReference>
<dbReference type="Gene3D" id="1.20.5.1930">
    <property type="match status" value="1"/>
</dbReference>
<feature type="compositionally biased region" description="Acidic residues" evidence="4">
    <location>
        <begin position="330"/>
        <end position="340"/>
    </location>
</feature>
<feature type="transmembrane region" description="Helical" evidence="5">
    <location>
        <begin position="85"/>
        <end position="105"/>
    </location>
</feature>
<accession>A0ABW2TRJ6</accession>
<evidence type="ECO:0000313" key="7">
    <source>
        <dbReference type="EMBL" id="MFC7615893.1"/>
    </source>
</evidence>
<name>A0ABW2TRJ6_9PSEU</name>
<dbReference type="Gene3D" id="3.30.565.10">
    <property type="entry name" value="Histidine kinase-like ATPase, C-terminal domain"/>
    <property type="match status" value="1"/>
</dbReference>
<evidence type="ECO:0000259" key="6">
    <source>
        <dbReference type="Pfam" id="PF07730"/>
    </source>
</evidence>
<keyword evidence="1" id="KW-0808">Transferase</keyword>
<evidence type="ECO:0000256" key="1">
    <source>
        <dbReference type="ARBA" id="ARBA00022679"/>
    </source>
</evidence>
<protein>
    <submittedName>
        <fullName evidence="7">Sensor histidine kinase</fullName>
    </submittedName>
</protein>
<evidence type="ECO:0000313" key="8">
    <source>
        <dbReference type="Proteomes" id="UP001596512"/>
    </source>
</evidence>
<keyword evidence="5" id="KW-0812">Transmembrane</keyword>
<dbReference type="Proteomes" id="UP001596512">
    <property type="component" value="Unassembled WGS sequence"/>
</dbReference>
<feature type="transmembrane region" description="Helical" evidence="5">
    <location>
        <begin position="125"/>
        <end position="144"/>
    </location>
</feature>
<feature type="region of interest" description="Disordered" evidence="4">
    <location>
        <begin position="329"/>
        <end position="369"/>
    </location>
</feature>
<evidence type="ECO:0000256" key="4">
    <source>
        <dbReference type="SAM" id="MobiDB-lite"/>
    </source>
</evidence>
<evidence type="ECO:0000256" key="3">
    <source>
        <dbReference type="ARBA" id="ARBA00023012"/>
    </source>
</evidence>
<feature type="transmembrane region" description="Helical" evidence="5">
    <location>
        <begin position="56"/>
        <end position="73"/>
    </location>
</feature>
<keyword evidence="2 7" id="KW-0418">Kinase</keyword>
<reference evidence="8" key="1">
    <citation type="journal article" date="2019" name="Int. J. Syst. Evol. Microbiol.">
        <title>The Global Catalogue of Microorganisms (GCM) 10K type strain sequencing project: providing services to taxonomists for standard genome sequencing and annotation.</title>
        <authorList>
            <consortium name="The Broad Institute Genomics Platform"/>
            <consortium name="The Broad Institute Genome Sequencing Center for Infectious Disease"/>
            <person name="Wu L."/>
            <person name="Ma J."/>
        </authorList>
    </citation>
    <scope>NUCLEOTIDE SEQUENCE [LARGE SCALE GENOMIC DNA]</scope>
    <source>
        <strain evidence="8">JCM 17695</strain>
    </source>
</reference>
<keyword evidence="5" id="KW-1133">Transmembrane helix</keyword>
<keyword evidence="5" id="KW-0472">Membrane</keyword>
<keyword evidence="3" id="KW-0902">Two-component regulatory system</keyword>
<evidence type="ECO:0000256" key="5">
    <source>
        <dbReference type="SAM" id="Phobius"/>
    </source>
</evidence>
<sequence>MTGARGWAEDAQDDVGRAPLLAPLVARGIMLAAFGAFCVIALIWVIYAGTPFWECVQAGAYLAAIFALQVYFGRPETQVRAPMTYAVLLAQAILVAVPLTQFGLAWTGMPVLLAANAVLVFPPRVGWPVLALLCGAMVGVQYLLGGTAVDVGEVLIGTLVGALEFYGLTRLARLINAVHEARAELGEAAVARERIRFASDLHDLLGLSLSTVGPKAVAARAALARGTDRAADEVAGILTVARHALTDVRLVASGYRAASVDEESRTVESLLADSDITVRVDVSHGDLPMRVRTAVVAVLRAGAADVVQRPGATRCEITVRQEPGAVALDVVDDGDPDDAPVDLPAAAASSSTPRAARWSGPPRPRAATA</sequence>
<feature type="transmembrane region" description="Helical" evidence="5">
    <location>
        <begin position="29"/>
        <end position="50"/>
    </location>
</feature>
<organism evidence="7 8">
    <name type="scientific">Actinokineospora soli</name>
    <dbReference type="NCBI Taxonomy" id="1048753"/>
    <lineage>
        <taxon>Bacteria</taxon>
        <taxon>Bacillati</taxon>
        <taxon>Actinomycetota</taxon>
        <taxon>Actinomycetes</taxon>
        <taxon>Pseudonocardiales</taxon>
        <taxon>Pseudonocardiaceae</taxon>
        <taxon>Actinokineospora</taxon>
    </lineage>
</organism>
<dbReference type="InterPro" id="IPR050482">
    <property type="entry name" value="Sensor_HK_TwoCompSys"/>
</dbReference>
<keyword evidence="8" id="KW-1185">Reference proteome</keyword>
<dbReference type="PANTHER" id="PTHR24421:SF63">
    <property type="entry name" value="SENSOR HISTIDINE KINASE DESK"/>
    <property type="match status" value="1"/>
</dbReference>
<feature type="compositionally biased region" description="Low complexity" evidence="4">
    <location>
        <begin position="341"/>
        <end position="357"/>
    </location>
</feature>
<gene>
    <name evidence="7" type="ORF">ACFQV2_22805</name>
</gene>
<dbReference type="GO" id="GO:0016301">
    <property type="term" value="F:kinase activity"/>
    <property type="evidence" value="ECO:0007669"/>
    <property type="project" value="UniProtKB-KW"/>
</dbReference>
<proteinExistence type="predicted"/>
<dbReference type="PANTHER" id="PTHR24421">
    <property type="entry name" value="NITRATE/NITRITE SENSOR PROTEIN NARX-RELATED"/>
    <property type="match status" value="1"/>
</dbReference>
<dbReference type="InterPro" id="IPR011712">
    <property type="entry name" value="Sig_transdc_His_kin_sub3_dim/P"/>
</dbReference>
<dbReference type="EMBL" id="JBHTEY010000004">
    <property type="protein sequence ID" value="MFC7615893.1"/>
    <property type="molecule type" value="Genomic_DNA"/>
</dbReference>
<comment type="caution">
    <text evidence="7">The sequence shown here is derived from an EMBL/GenBank/DDBJ whole genome shotgun (WGS) entry which is preliminary data.</text>
</comment>
<evidence type="ECO:0000256" key="2">
    <source>
        <dbReference type="ARBA" id="ARBA00022777"/>
    </source>
</evidence>
<dbReference type="Pfam" id="PF07730">
    <property type="entry name" value="HisKA_3"/>
    <property type="match status" value="1"/>
</dbReference>
<feature type="domain" description="Signal transduction histidine kinase subgroup 3 dimerisation and phosphoacceptor" evidence="6">
    <location>
        <begin position="193"/>
        <end position="257"/>
    </location>
</feature>